<dbReference type="AlphaFoldDB" id="H9UFB3"/>
<feature type="transmembrane region" description="Helical" evidence="1">
    <location>
        <begin position="358"/>
        <end position="375"/>
    </location>
</feature>
<feature type="transmembrane region" description="Helical" evidence="1">
    <location>
        <begin position="547"/>
        <end position="569"/>
    </location>
</feature>
<dbReference type="Proteomes" id="UP000007383">
    <property type="component" value="Chromosome"/>
</dbReference>
<evidence type="ECO:0000313" key="2">
    <source>
        <dbReference type="EMBL" id="AFG36206.1"/>
    </source>
</evidence>
<dbReference type="PRINTS" id="PR00702">
    <property type="entry name" value="ACRIFLAVINRP"/>
</dbReference>
<dbReference type="RefSeq" id="WP_014454204.1">
    <property type="nucleotide sequence ID" value="NC_017098.1"/>
</dbReference>
<feature type="transmembrane region" description="Helical" evidence="1">
    <location>
        <begin position="328"/>
        <end position="351"/>
    </location>
</feature>
<feature type="transmembrane region" description="Helical" evidence="1">
    <location>
        <begin position="904"/>
        <end position="924"/>
    </location>
</feature>
<reference evidence="3" key="1">
    <citation type="journal article" date="2013" name="Stand. Genomic Sci.">
        <title>Complete genome sequence of the halophilic bacterium Spirochaeta africana type strain (Z-7692(T)) from the alkaline Lake Magadi in the East African Rift.</title>
        <authorList>
            <person name="Liolos K."/>
            <person name="Abt B."/>
            <person name="Scheuner C."/>
            <person name="Teshima H."/>
            <person name="Held B."/>
            <person name="Lapidus A."/>
            <person name="Nolan M."/>
            <person name="Lucas S."/>
            <person name="Deshpande S."/>
            <person name="Cheng J.F."/>
            <person name="Tapia R."/>
            <person name="Goodwin L.A."/>
            <person name="Pitluck S."/>
            <person name="Pagani I."/>
            <person name="Ivanova N."/>
            <person name="Mavromatis K."/>
            <person name="Mikhailova N."/>
            <person name="Huntemann M."/>
            <person name="Pati A."/>
            <person name="Chen A."/>
            <person name="Palaniappan K."/>
            <person name="Land M."/>
            <person name="Rohde M."/>
            <person name="Tindall B.J."/>
            <person name="Detter J.C."/>
            <person name="Goker M."/>
            <person name="Bristow J."/>
            <person name="Eisen J.A."/>
            <person name="Markowitz V."/>
            <person name="Hugenholtz P."/>
            <person name="Woyke T."/>
            <person name="Klenk H.P."/>
            <person name="Kyrpides N.C."/>
        </authorList>
    </citation>
    <scope>NUCLEOTIDE SEQUENCE</scope>
    <source>
        <strain evidence="3">ATCC 700263 / DSM 8902 / Z-7692</strain>
    </source>
</reference>
<dbReference type="OrthoDB" id="366306at2"/>
<keyword evidence="3" id="KW-1185">Reference proteome</keyword>
<dbReference type="HOGENOM" id="CLU_002755_1_2_12"/>
<name>H9UFB3_SPIAZ</name>
<feature type="transmembrane region" description="Helical" evidence="1">
    <location>
        <begin position="930"/>
        <end position="954"/>
    </location>
</feature>
<keyword evidence="1" id="KW-0812">Transmembrane</keyword>
<protein>
    <submittedName>
        <fullName evidence="2">Cation/multidrug efflux pump</fullName>
    </submittedName>
</protein>
<dbReference type="InterPro" id="IPR027463">
    <property type="entry name" value="AcrB_DN_DC_subdom"/>
</dbReference>
<feature type="transmembrane region" description="Helical" evidence="1">
    <location>
        <begin position="1007"/>
        <end position="1033"/>
    </location>
</feature>
<dbReference type="EMBL" id="CP003282">
    <property type="protein sequence ID" value="AFG36206.1"/>
    <property type="molecule type" value="Genomic_DNA"/>
</dbReference>
<dbReference type="InterPro" id="IPR001036">
    <property type="entry name" value="Acrflvin-R"/>
</dbReference>
<dbReference type="PANTHER" id="PTHR32063">
    <property type="match status" value="1"/>
</dbReference>
<dbReference type="eggNOG" id="COG0841">
    <property type="taxonomic scope" value="Bacteria"/>
</dbReference>
<dbReference type="GO" id="GO:0005886">
    <property type="term" value="C:plasma membrane"/>
    <property type="evidence" value="ECO:0007669"/>
    <property type="project" value="TreeGrafter"/>
</dbReference>
<dbReference type="PANTHER" id="PTHR32063:SF0">
    <property type="entry name" value="SWARMING MOTILITY PROTEIN SWRC"/>
    <property type="match status" value="1"/>
</dbReference>
<dbReference type="Gene3D" id="3.30.70.1430">
    <property type="entry name" value="Multidrug efflux transporter AcrB pore domain"/>
    <property type="match status" value="2"/>
</dbReference>
<dbReference type="GO" id="GO:0042910">
    <property type="term" value="F:xenobiotic transmembrane transporter activity"/>
    <property type="evidence" value="ECO:0007669"/>
    <property type="project" value="TreeGrafter"/>
</dbReference>
<organism evidence="2 3">
    <name type="scientific">Spirochaeta africana (strain ATCC 700263 / DSM 8902 / Z-7692)</name>
    <dbReference type="NCBI Taxonomy" id="889378"/>
    <lineage>
        <taxon>Bacteria</taxon>
        <taxon>Pseudomonadati</taxon>
        <taxon>Spirochaetota</taxon>
        <taxon>Spirochaetia</taxon>
        <taxon>Spirochaetales</taxon>
        <taxon>Spirochaetaceae</taxon>
        <taxon>Spirochaeta</taxon>
    </lineage>
</organism>
<feature type="transmembrane region" description="Helical" evidence="1">
    <location>
        <begin position="12"/>
        <end position="29"/>
    </location>
</feature>
<dbReference type="Gene3D" id="3.30.70.1440">
    <property type="entry name" value="Multidrug efflux transporter AcrB pore domain"/>
    <property type="match status" value="1"/>
</dbReference>
<dbReference type="Pfam" id="PF00873">
    <property type="entry name" value="ACR_tran"/>
    <property type="match status" value="1"/>
</dbReference>
<dbReference type="STRING" id="889378.Spiaf_0097"/>
<sequence length="1044" mass="113466">MSLPRRAVQHPVTTTMVFAAMLVLGFISLNRLGQELFPEINLPAVFVLTVSPGVGPYEIEEGITRPIEGAVAGMSGVERITSISEESVSQVTISFAEGTDVDTAVHDIREQVSSVADEFPSGTQRSQLFKFNASILPSMQLHVYSRTEGIDIRGLVEDEVIPQLERVPGVGRVDVFGGQEAAVMVRLNLDSLSKRNIPISQVLQAFEGENVNLPAGIIDIEDRVLNLRTVGSFERVEDIGEVLVGAGNGVPIFLKDVAEIESDYRQQRQFLRTAEGEGLRLQVQKQAGFNTVEVNDGVLARLNELQHELPPSVRFEILEDQADSVRDAIGGVASAAWQGGLLAILVLLAFLRNLRSTFIIAAVIPAAVVVTFSLIDFGGLTINITTLLGMTLAIGMFVDNAIVVLESIYRKQLAGHNPLEAAIAGAEEVATAVTASTLTTMAVFLPMIFVSGLAGILFQPFSMTIAFSLFISLAASLTLTPMLCSRFLRVEAAVSSDRELEEISLADVHIHSTNPVLLKLSQLMQRLLQILDDRYEMAVRWSLRHPLQVIGSAIFLFLLSIGSVLLLGMEFIPEGDEGLFTVEFETRLGSSYQQTGDIAFQIEQIVREETGEALRTAANRVGSGGSNQGAVSVALVDAGERREDIWRIVNRIDQRIQDEVMDVRHTIHIEGMAALAAMADGETSPLIIELTGDDIDALGDYADTLVELLADTPGTRNIRTSHDVGVPEIQFRIKRQAAASLGLSPLEIAMTLRTAYNGTEVSRFTGDERDVDVFVILRDEDRTDLERITGLYFINRAGDRIPLESVVEVVEDEGPIAINRTDRSRVVRVLGSLSGELPLNRVLSRIDDRLDEHGDPPLGIERRVTGAGEDMAESFASLFNALLLAIMLVYMVMASQFESFVNPFIVMFSVPFAIIGLTAALLLTNTTFNLLSFVGAILLVGIVVNNAIVLIDYIDQLRNRGMELTEAIVHGGKTRLKPILMTSFTTLLGLVPMAIGTGGGAHLRAPIARAVIGGLATSSIITVILIPTLYFLVQGRLLKRRGTT</sequence>
<evidence type="ECO:0000256" key="1">
    <source>
        <dbReference type="SAM" id="Phobius"/>
    </source>
</evidence>
<accession>H9UFB3</accession>
<feature type="transmembrane region" description="Helical" evidence="1">
    <location>
        <begin position="387"/>
        <end position="409"/>
    </location>
</feature>
<feature type="transmembrane region" description="Helical" evidence="1">
    <location>
        <begin position="975"/>
        <end position="995"/>
    </location>
</feature>
<dbReference type="Gene3D" id="3.30.70.1320">
    <property type="entry name" value="Multidrug efflux transporter AcrB pore domain like"/>
    <property type="match status" value="1"/>
</dbReference>
<dbReference type="Gene3D" id="1.20.1640.10">
    <property type="entry name" value="Multidrug efflux transporter AcrB transmembrane domain"/>
    <property type="match status" value="2"/>
</dbReference>
<proteinExistence type="predicted"/>
<dbReference type="Gene3D" id="3.30.2090.10">
    <property type="entry name" value="Multidrug efflux transporter AcrB TolC docking domain, DN and DC subdomains"/>
    <property type="match status" value="2"/>
</dbReference>
<gene>
    <name evidence="2" type="ordered locus">Spiaf_0097</name>
</gene>
<dbReference type="PATRIC" id="fig|889378.3.peg.100"/>
<dbReference type="SUPFAM" id="SSF82693">
    <property type="entry name" value="Multidrug efflux transporter AcrB pore domain, PN1, PN2, PC1 and PC2 subdomains"/>
    <property type="match status" value="3"/>
</dbReference>
<keyword evidence="1" id="KW-0472">Membrane</keyword>
<dbReference type="SUPFAM" id="SSF82866">
    <property type="entry name" value="Multidrug efflux transporter AcrB transmembrane domain"/>
    <property type="match status" value="2"/>
</dbReference>
<feature type="transmembrane region" description="Helical" evidence="1">
    <location>
        <begin position="875"/>
        <end position="892"/>
    </location>
</feature>
<feature type="transmembrane region" description="Helical" evidence="1">
    <location>
        <begin position="456"/>
        <end position="479"/>
    </location>
</feature>
<dbReference type="SUPFAM" id="SSF82714">
    <property type="entry name" value="Multidrug efflux transporter AcrB TolC docking domain, DN and DC subdomains"/>
    <property type="match status" value="2"/>
</dbReference>
<keyword evidence="1" id="KW-1133">Transmembrane helix</keyword>
<evidence type="ECO:0000313" key="3">
    <source>
        <dbReference type="Proteomes" id="UP000007383"/>
    </source>
</evidence>
<feature type="transmembrane region" description="Helical" evidence="1">
    <location>
        <begin position="429"/>
        <end position="450"/>
    </location>
</feature>
<dbReference type="KEGG" id="sfc:Spiaf_0097"/>